<accession>A0A422MVU4</accession>
<comment type="caution">
    <text evidence="2">The sequence shown here is derived from an EMBL/GenBank/DDBJ whole genome shotgun (WGS) entry which is preliminary data.</text>
</comment>
<evidence type="ECO:0000256" key="1">
    <source>
        <dbReference type="SAM" id="MobiDB-lite"/>
    </source>
</evidence>
<dbReference type="GeneID" id="40333383"/>
<dbReference type="EMBL" id="MKGL01000571">
    <property type="protein sequence ID" value="RNE97358.1"/>
    <property type="molecule type" value="Genomic_DNA"/>
</dbReference>
<keyword evidence="3" id="KW-1185">Reference proteome</keyword>
<dbReference type="RefSeq" id="XP_029234082.1">
    <property type="nucleotide sequence ID" value="XM_029386131.1"/>
</dbReference>
<dbReference type="AlphaFoldDB" id="A0A422MVU4"/>
<sequence>MSAPRCRRRCSNDQSNSFQILVPPHEGLAPPTIEESPAVRPALRRRRHTHLAALWGSLLDVFERAPHNYRHRPTRVQRKCSHKKSRHGARSHRIRTTVLELVAEPFTSPSPSPYPSMMSAKLGPPPAAGARPQHPGCPGPANPKAFFTTR</sequence>
<name>A0A422MVU4_TRYRA</name>
<evidence type="ECO:0000313" key="2">
    <source>
        <dbReference type="EMBL" id="RNE97358.1"/>
    </source>
</evidence>
<reference evidence="2 3" key="1">
    <citation type="journal article" date="2018" name="BMC Genomics">
        <title>Genomic comparison of Trypanosoma conorhini and Trypanosoma rangeli to Trypanosoma cruzi strains of high and low virulence.</title>
        <authorList>
            <person name="Bradwell K.R."/>
            <person name="Koparde V.N."/>
            <person name="Matveyev A.V."/>
            <person name="Serrano M.G."/>
            <person name="Alves J.M."/>
            <person name="Parikh H."/>
            <person name="Huang B."/>
            <person name="Lee V."/>
            <person name="Espinosa-Alvarez O."/>
            <person name="Ortiz P.A."/>
            <person name="Costa-Martins A.G."/>
            <person name="Teixeira M.M."/>
            <person name="Buck G.A."/>
        </authorList>
    </citation>
    <scope>NUCLEOTIDE SEQUENCE [LARGE SCALE GENOMIC DNA]</scope>
    <source>
        <strain evidence="2 3">AM80</strain>
    </source>
</reference>
<proteinExistence type="predicted"/>
<feature type="region of interest" description="Disordered" evidence="1">
    <location>
        <begin position="108"/>
        <end position="150"/>
    </location>
</feature>
<organism evidence="2 3">
    <name type="scientific">Trypanosoma rangeli</name>
    <dbReference type="NCBI Taxonomy" id="5698"/>
    <lineage>
        <taxon>Eukaryota</taxon>
        <taxon>Discoba</taxon>
        <taxon>Euglenozoa</taxon>
        <taxon>Kinetoplastea</taxon>
        <taxon>Metakinetoplastina</taxon>
        <taxon>Trypanosomatida</taxon>
        <taxon>Trypanosomatidae</taxon>
        <taxon>Trypanosoma</taxon>
        <taxon>Herpetosoma</taxon>
    </lineage>
</organism>
<dbReference type="Proteomes" id="UP000283634">
    <property type="component" value="Unassembled WGS sequence"/>
</dbReference>
<evidence type="ECO:0000313" key="3">
    <source>
        <dbReference type="Proteomes" id="UP000283634"/>
    </source>
</evidence>
<protein>
    <submittedName>
        <fullName evidence="2">Uncharacterized protein</fullName>
    </submittedName>
</protein>
<gene>
    <name evidence="2" type="ORF">TraAM80_09450</name>
</gene>